<dbReference type="EMBL" id="JBHSON010000046">
    <property type="protein sequence ID" value="MFC5749823.1"/>
    <property type="molecule type" value="Genomic_DNA"/>
</dbReference>
<organism evidence="1 2">
    <name type="scientific">Actinomadura rugatobispora</name>
    <dbReference type="NCBI Taxonomy" id="1994"/>
    <lineage>
        <taxon>Bacteria</taxon>
        <taxon>Bacillati</taxon>
        <taxon>Actinomycetota</taxon>
        <taxon>Actinomycetes</taxon>
        <taxon>Streptosporangiales</taxon>
        <taxon>Thermomonosporaceae</taxon>
        <taxon>Actinomadura</taxon>
    </lineage>
</organism>
<gene>
    <name evidence="1" type="ORF">ACFPZN_29710</name>
</gene>
<protein>
    <submittedName>
        <fullName evidence="1">Metal-dependent hydrolase</fullName>
    </submittedName>
</protein>
<evidence type="ECO:0000313" key="2">
    <source>
        <dbReference type="Proteomes" id="UP001596074"/>
    </source>
</evidence>
<dbReference type="Proteomes" id="UP001596074">
    <property type="component" value="Unassembled WGS sequence"/>
</dbReference>
<dbReference type="InterPro" id="IPR016516">
    <property type="entry name" value="UCP07580"/>
</dbReference>
<dbReference type="PANTHER" id="PTHR39456">
    <property type="entry name" value="METAL-DEPENDENT HYDROLASE"/>
    <property type="match status" value="1"/>
</dbReference>
<evidence type="ECO:0000313" key="1">
    <source>
        <dbReference type="EMBL" id="MFC5749823.1"/>
    </source>
</evidence>
<keyword evidence="2" id="KW-1185">Reference proteome</keyword>
<dbReference type="RefSeq" id="WP_378285548.1">
    <property type="nucleotide sequence ID" value="NZ_JBHSON010000046.1"/>
</dbReference>
<proteinExistence type="predicted"/>
<comment type="caution">
    <text evidence="1">The sequence shown here is derived from an EMBL/GenBank/DDBJ whole genome shotgun (WGS) entry which is preliminary data.</text>
</comment>
<sequence length="309" mass="35603">MTELQIRRIPFEFDEQVPFQWNPANPDFGLMANAIGMLAIAFEKYIVAVTREVMPRLRDPEVAEEADAFLRQEAQHARAHRLHINALIKRYPGLRSTLDEAVADYDRLREREPVEFHVAYIAALEATFTPLFKMMLDNRRSLFTPGDARVASLFVWHFVEEIEHRSSALVIYHGLVDDPWFRTRVARRAFGHAVGVYRGIIEGFERHVPRRDRLVDTRRVMPRQIWLREMGARLPVAGRRVAAGRYPTPFQGVPMAQLAMTFVRLLRSQAPRHRPAEEPLPALAATWFDAYDRGTDMTRFEGAALKSAS</sequence>
<dbReference type="Pfam" id="PF10118">
    <property type="entry name" value="Metal_hydrol"/>
    <property type="match status" value="1"/>
</dbReference>
<keyword evidence="1" id="KW-0378">Hydrolase</keyword>
<reference evidence="2" key="1">
    <citation type="journal article" date="2019" name="Int. J. Syst. Evol. Microbiol.">
        <title>The Global Catalogue of Microorganisms (GCM) 10K type strain sequencing project: providing services to taxonomists for standard genome sequencing and annotation.</title>
        <authorList>
            <consortium name="The Broad Institute Genomics Platform"/>
            <consortium name="The Broad Institute Genome Sequencing Center for Infectious Disease"/>
            <person name="Wu L."/>
            <person name="Ma J."/>
        </authorList>
    </citation>
    <scope>NUCLEOTIDE SEQUENCE [LARGE SCALE GENOMIC DNA]</scope>
    <source>
        <strain evidence="2">KCTC 42087</strain>
    </source>
</reference>
<name>A0ABW1A5J2_9ACTN</name>
<accession>A0ABW1A5J2</accession>
<dbReference type="GO" id="GO:0016787">
    <property type="term" value="F:hydrolase activity"/>
    <property type="evidence" value="ECO:0007669"/>
    <property type="project" value="UniProtKB-KW"/>
</dbReference>
<dbReference type="PANTHER" id="PTHR39456:SF1">
    <property type="entry name" value="METAL-DEPENDENT HYDROLASE"/>
    <property type="match status" value="1"/>
</dbReference>